<reference evidence="1" key="1">
    <citation type="submission" date="2020-02" db="EMBL/GenBank/DDBJ databases">
        <authorList>
            <person name="Palmer J.M."/>
        </authorList>
    </citation>
    <scope>NUCLEOTIDE SEQUENCE</scope>
    <source>
        <strain evidence="1">EPUS1.4</strain>
        <tissue evidence="1">Thallus</tissue>
    </source>
</reference>
<comment type="caution">
    <text evidence="1">The sequence shown here is derived from an EMBL/GenBank/DDBJ whole genome shotgun (WGS) entry which is preliminary data.</text>
</comment>
<keyword evidence="2" id="KW-1185">Reference proteome</keyword>
<proteinExistence type="predicted"/>
<dbReference type="AlphaFoldDB" id="A0A8H7E7S4"/>
<evidence type="ECO:0000313" key="2">
    <source>
        <dbReference type="Proteomes" id="UP000606974"/>
    </source>
</evidence>
<protein>
    <submittedName>
        <fullName evidence="1">Uncharacterized protein</fullName>
    </submittedName>
</protein>
<dbReference type="Proteomes" id="UP000606974">
    <property type="component" value="Unassembled WGS sequence"/>
</dbReference>
<organism evidence="1 2">
    <name type="scientific">Endocarpon pusillum</name>
    <dbReference type="NCBI Taxonomy" id="364733"/>
    <lineage>
        <taxon>Eukaryota</taxon>
        <taxon>Fungi</taxon>
        <taxon>Dikarya</taxon>
        <taxon>Ascomycota</taxon>
        <taxon>Pezizomycotina</taxon>
        <taxon>Eurotiomycetes</taxon>
        <taxon>Chaetothyriomycetidae</taxon>
        <taxon>Verrucariales</taxon>
        <taxon>Verrucariaceae</taxon>
        <taxon>Endocarpon</taxon>
    </lineage>
</organism>
<gene>
    <name evidence="1" type="ORF">GJ744_001347</name>
</gene>
<evidence type="ECO:0000313" key="1">
    <source>
        <dbReference type="EMBL" id="KAF7512412.1"/>
    </source>
</evidence>
<dbReference type="EMBL" id="JAACFV010000012">
    <property type="protein sequence ID" value="KAF7512412.1"/>
    <property type="molecule type" value="Genomic_DNA"/>
</dbReference>
<accession>A0A8H7E7S4</accession>
<name>A0A8H7E7S4_9EURO</name>
<sequence>MWKCYINSIRWDSAREERMNSFEVPSFPNRSWLCGHNNIHLFGRLKPSSANQGRQSPFSPSKQVAKPCLPLTGRAGVWIDVGKVGINLVQFSEEVPGKPFAFKEDNIWSSMEHKDLDQLGG</sequence>